<keyword evidence="4" id="KW-1185">Reference proteome</keyword>
<keyword evidence="2" id="KW-0472">Membrane</keyword>
<feature type="transmembrane region" description="Helical" evidence="2">
    <location>
        <begin position="136"/>
        <end position="158"/>
    </location>
</feature>
<feature type="region of interest" description="Disordered" evidence="1">
    <location>
        <begin position="74"/>
        <end position="131"/>
    </location>
</feature>
<reference evidence="3 4" key="1">
    <citation type="submission" date="2020-08" db="EMBL/GenBank/DDBJ databases">
        <title>Genomic Encyclopedia of Type Strains, Phase IV (KMG-IV): sequencing the most valuable type-strain genomes for metagenomic binning, comparative biology and taxonomic classification.</title>
        <authorList>
            <person name="Goeker M."/>
        </authorList>
    </citation>
    <scope>NUCLEOTIDE SEQUENCE [LARGE SCALE GENOMIC DNA]</scope>
    <source>
        <strain evidence="3 4">DSM 100044</strain>
    </source>
</reference>
<dbReference type="RefSeq" id="WP_221234703.1">
    <property type="nucleotide sequence ID" value="NZ_JACIJK010000006.1"/>
</dbReference>
<dbReference type="EMBL" id="JACIJK010000006">
    <property type="protein sequence ID" value="MBB5715325.1"/>
    <property type="molecule type" value="Genomic_DNA"/>
</dbReference>
<evidence type="ECO:0000256" key="1">
    <source>
        <dbReference type="SAM" id="MobiDB-lite"/>
    </source>
</evidence>
<evidence type="ECO:0000313" key="4">
    <source>
        <dbReference type="Proteomes" id="UP000546200"/>
    </source>
</evidence>
<evidence type="ECO:0000256" key="2">
    <source>
        <dbReference type="SAM" id="Phobius"/>
    </source>
</evidence>
<organism evidence="3 4">
    <name type="scientific">Sphingomonas aerophila</name>
    <dbReference type="NCBI Taxonomy" id="1344948"/>
    <lineage>
        <taxon>Bacteria</taxon>
        <taxon>Pseudomonadati</taxon>
        <taxon>Pseudomonadota</taxon>
        <taxon>Alphaproteobacteria</taxon>
        <taxon>Sphingomonadales</taxon>
        <taxon>Sphingomonadaceae</taxon>
        <taxon>Sphingomonas</taxon>
    </lineage>
</organism>
<proteinExistence type="predicted"/>
<feature type="region of interest" description="Disordered" evidence="1">
    <location>
        <begin position="160"/>
        <end position="202"/>
    </location>
</feature>
<dbReference type="AlphaFoldDB" id="A0A7W9EUM1"/>
<name>A0A7W9EUM1_9SPHN</name>
<sequence>MADNSDTPETPAAEAPKPAPRRRGPRKATAGADAPAPKRATTRRTPVKRVPKDEGIVATVEDGAATAAKSVRAAASRTATKAGDTVTGTARKAATAVAAVKPRSSKRATPRSTAKGKKAAQKSTLAKATDKVGGTWGAAAIAGGLAVAGATAAALLSLRSSSAKGDASTPPKANAGAHQPDGTDSSKSFEAGIADENTVPNA</sequence>
<keyword evidence="2" id="KW-0812">Transmembrane</keyword>
<feature type="compositionally biased region" description="Basic residues" evidence="1">
    <location>
        <begin position="40"/>
        <end position="49"/>
    </location>
</feature>
<feature type="region of interest" description="Disordered" evidence="1">
    <location>
        <begin position="1"/>
        <end position="55"/>
    </location>
</feature>
<dbReference type="Proteomes" id="UP000546200">
    <property type="component" value="Unassembled WGS sequence"/>
</dbReference>
<gene>
    <name evidence="3" type="ORF">FHS94_002171</name>
</gene>
<feature type="compositionally biased region" description="Low complexity" evidence="1">
    <location>
        <begin position="74"/>
        <end position="100"/>
    </location>
</feature>
<accession>A0A7W9EUM1</accession>
<keyword evidence="2" id="KW-1133">Transmembrane helix</keyword>
<feature type="compositionally biased region" description="Basic residues" evidence="1">
    <location>
        <begin position="103"/>
        <end position="120"/>
    </location>
</feature>
<evidence type="ECO:0000313" key="3">
    <source>
        <dbReference type="EMBL" id="MBB5715325.1"/>
    </source>
</evidence>
<comment type="caution">
    <text evidence="3">The sequence shown here is derived from an EMBL/GenBank/DDBJ whole genome shotgun (WGS) entry which is preliminary data.</text>
</comment>
<protein>
    <submittedName>
        <fullName evidence="3">Uncharacterized protein</fullName>
    </submittedName>
</protein>